<gene>
    <name evidence="2" type="ORF">GCM10010411_68610</name>
</gene>
<dbReference type="GO" id="GO:0004519">
    <property type="term" value="F:endonuclease activity"/>
    <property type="evidence" value="ECO:0007669"/>
    <property type="project" value="UniProtKB-KW"/>
</dbReference>
<dbReference type="RefSeq" id="WP_344546641.1">
    <property type="nucleotide sequence ID" value="NZ_BAAATD010000011.1"/>
</dbReference>
<sequence length="196" mass="21715">MTASAEHDPRGAHEQALLDGFLKLDTPEGYRAEFIEGEIVVSPPPIGDHEGILAVIGWQIAQRSSRRMDFSGNKGLELVRGDKCTKNHLVPDGVVGPNELGLFWGAPVWMPSDGVAMVIEVTSAKPEMDRWIKRHCYAKAGIPLYLLVDRMNKTVCLFSDPDGEGEDYREDIRLSFGKAIDLPEPFGFALETSEFQ</sequence>
<dbReference type="SUPFAM" id="SSF52980">
    <property type="entry name" value="Restriction endonuclease-like"/>
    <property type="match status" value="1"/>
</dbReference>
<dbReference type="InterPro" id="IPR011335">
    <property type="entry name" value="Restrct_endonuc-II-like"/>
</dbReference>
<keyword evidence="3" id="KW-1185">Reference proteome</keyword>
<reference evidence="3" key="1">
    <citation type="journal article" date="2019" name="Int. J. Syst. Evol. Microbiol.">
        <title>The Global Catalogue of Microorganisms (GCM) 10K type strain sequencing project: providing services to taxonomists for standard genome sequencing and annotation.</title>
        <authorList>
            <consortium name="The Broad Institute Genomics Platform"/>
            <consortium name="The Broad Institute Genome Sequencing Center for Infectious Disease"/>
            <person name="Wu L."/>
            <person name="Ma J."/>
        </authorList>
    </citation>
    <scope>NUCLEOTIDE SEQUENCE [LARGE SCALE GENOMIC DNA]</scope>
    <source>
        <strain evidence="3">JCM 6833</strain>
    </source>
</reference>
<dbReference type="InterPro" id="IPR008538">
    <property type="entry name" value="Uma2"/>
</dbReference>
<feature type="domain" description="Putative restriction endonuclease" evidence="1">
    <location>
        <begin position="20"/>
        <end position="190"/>
    </location>
</feature>
<dbReference type="Pfam" id="PF05685">
    <property type="entry name" value="Uma2"/>
    <property type="match status" value="1"/>
</dbReference>
<comment type="caution">
    <text evidence="2">The sequence shown here is derived from an EMBL/GenBank/DDBJ whole genome shotgun (WGS) entry which is preliminary data.</text>
</comment>
<name>A0ABP6CNZ7_9ACTN</name>
<dbReference type="CDD" id="cd06260">
    <property type="entry name" value="DUF820-like"/>
    <property type="match status" value="1"/>
</dbReference>
<keyword evidence="2" id="KW-0255">Endonuclease</keyword>
<dbReference type="EMBL" id="BAAATD010000011">
    <property type="protein sequence ID" value="GAA2622811.1"/>
    <property type="molecule type" value="Genomic_DNA"/>
</dbReference>
<protein>
    <submittedName>
        <fullName evidence="2">Uma2 family endonuclease</fullName>
    </submittedName>
</protein>
<evidence type="ECO:0000313" key="2">
    <source>
        <dbReference type="EMBL" id="GAA2622811.1"/>
    </source>
</evidence>
<evidence type="ECO:0000313" key="3">
    <source>
        <dbReference type="Proteomes" id="UP001501509"/>
    </source>
</evidence>
<keyword evidence="2" id="KW-0540">Nuclease</keyword>
<evidence type="ECO:0000259" key="1">
    <source>
        <dbReference type="Pfam" id="PF05685"/>
    </source>
</evidence>
<dbReference type="InterPro" id="IPR012296">
    <property type="entry name" value="Nuclease_put_TT1808"/>
</dbReference>
<accession>A0ABP6CNZ7</accession>
<proteinExistence type="predicted"/>
<organism evidence="2 3">
    <name type="scientific">Actinomadura fulvescens</name>
    <dbReference type="NCBI Taxonomy" id="46160"/>
    <lineage>
        <taxon>Bacteria</taxon>
        <taxon>Bacillati</taxon>
        <taxon>Actinomycetota</taxon>
        <taxon>Actinomycetes</taxon>
        <taxon>Streptosporangiales</taxon>
        <taxon>Thermomonosporaceae</taxon>
        <taxon>Actinomadura</taxon>
    </lineage>
</organism>
<dbReference type="Gene3D" id="3.90.1570.10">
    <property type="entry name" value="tt1808, chain A"/>
    <property type="match status" value="1"/>
</dbReference>
<dbReference type="PANTHER" id="PTHR35400">
    <property type="entry name" value="SLR1083 PROTEIN"/>
    <property type="match status" value="1"/>
</dbReference>
<keyword evidence="2" id="KW-0378">Hydrolase</keyword>
<dbReference type="PANTHER" id="PTHR35400:SF3">
    <property type="entry name" value="SLL1072 PROTEIN"/>
    <property type="match status" value="1"/>
</dbReference>
<dbReference type="Proteomes" id="UP001501509">
    <property type="component" value="Unassembled WGS sequence"/>
</dbReference>